<accession>A0A645CEB2</accession>
<sequence length="306" mass="34088">MKLFGTVSRNIYPVGQGGFSSEIHHDCDGKINFVAVYDCGVAMTGTNSSKNFNQKTLVDEFLVDSNNTKIPIDILFISHFDQDHVSLIKALIKDRAVKRVIVPLMRKWKKKIIALCAEGWDTQLLTNPKDFFNLHALNSDTIITEVSALTDNEYNSEIDNAAADAIQIPSGNSISSNTNWHYIPFNIEPERSDCFEEKCKESDIEIDKLTEDDLCVKAKQLKKIYQELSGGINQNSLLLYSAPDYSNKTVETLQCPGTFCCGGCCKKLACDASAGCLYTGDYDYSHMEKLKVFFVSKNLIGNIGTL</sequence>
<evidence type="ECO:0008006" key="2">
    <source>
        <dbReference type="Google" id="ProtNLM"/>
    </source>
</evidence>
<dbReference type="InterPro" id="IPR036866">
    <property type="entry name" value="RibonucZ/Hydroxyglut_hydro"/>
</dbReference>
<protein>
    <recommendedName>
        <fullName evidence="2">Metallo-beta-lactamase domain-containing protein</fullName>
    </recommendedName>
</protein>
<gene>
    <name evidence="1" type="ORF">SDC9_122289</name>
</gene>
<dbReference type="EMBL" id="VSSQ01026534">
    <property type="protein sequence ID" value="MPM75297.1"/>
    <property type="molecule type" value="Genomic_DNA"/>
</dbReference>
<dbReference type="AlphaFoldDB" id="A0A645CEB2"/>
<reference evidence="1" key="1">
    <citation type="submission" date="2019-08" db="EMBL/GenBank/DDBJ databases">
        <authorList>
            <person name="Kucharzyk K."/>
            <person name="Murdoch R.W."/>
            <person name="Higgins S."/>
            <person name="Loffler F."/>
        </authorList>
    </citation>
    <scope>NUCLEOTIDE SEQUENCE</scope>
</reference>
<dbReference type="Gene3D" id="3.60.15.10">
    <property type="entry name" value="Ribonuclease Z/Hydroxyacylglutathione hydrolase-like"/>
    <property type="match status" value="1"/>
</dbReference>
<name>A0A645CEB2_9ZZZZ</name>
<evidence type="ECO:0000313" key="1">
    <source>
        <dbReference type="EMBL" id="MPM75297.1"/>
    </source>
</evidence>
<comment type="caution">
    <text evidence="1">The sequence shown here is derived from an EMBL/GenBank/DDBJ whole genome shotgun (WGS) entry which is preliminary data.</text>
</comment>
<dbReference type="SUPFAM" id="SSF56281">
    <property type="entry name" value="Metallo-hydrolase/oxidoreductase"/>
    <property type="match status" value="1"/>
</dbReference>
<organism evidence="1">
    <name type="scientific">bioreactor metagenome</name>
    <dbReference type="NCBI Taxonomy" id="1076179"/>
    <lineage>
        <taxon>unclassified sequences</taxon>
        <taxon>metagenomes</taxon>
        <taxon>ecological metagenomes</taxon>
    </lineage>
</organism>
<proteinExistence type="predicted"/>